<keyword evidence="3" id="KW-1185">Reference proteome</keyword>
<comment type="caution">
    <text evidence="2">The sequence shown here is derived from an EMBL/GenBank/DDBJ whole genome shotgun (WGS) entry which is preliminary data.</text>
</comment>
<proteinExistence type="predicted"/>
<reference evidence="3" key="1">
    <citation type="journal article" date="2019" name="Curr. Biol.">
        <title>Genome Sequence of Striga asiatica Provides Insight into the Evolution of Plant Parasitism.</title>
        <authorList>
            <person name="Yoshida S."/>
            <person name="Kim S."/>
            <person name="Wafula E.K."/>
            <person name="Tanskanen J."/>
            <person name="Kim Y.M."/>
            <person name="Honaas L."/>
            <person name="Yang Z."/>
            <person name="Spallek T."/>
            <person name="Conn C.E."/>
            <person name="Ichihashi Y."/>
            <person name="Cheong K."/>
            <person name="Cui S."/>
            <person name="Der J.P."/>
            <person name="Gundlach H."/>
            <person name="Jiao Y."/>
            <person name="Hori C."/>
            <person name="Ishida J.K."/>
            <person name="Kasahara H."/>
            <person name="Kiba T."/>
            <person name="Kim M.S."/>
            <person name="Koo N."/>
            <person name="Laohavisit A."/>
            <person name="Lee Y.H."/>
            <person name="Lumba S."/>
            <person name="McCourt P."/>
            <person name="Mortimer J.C."/>
            <person name="Mutuku J.M."/>
            <person name="Nomura T."/>
            <person name="Sasaki-Sekimoto Y."/>
            <person name="Seto Y."/>
            <person name="Wang Y."/>
            <person name="Wakatake T."/>
            <person name="Sakakibara H."/>
            <person name="Demura T."/>
            <person name="Yamaguchi S."/>
            <person name="Yoneyama K."/>
            <person name="Manabe R.I."/>
            <person name="Nelson D.C."/>
            <person name="Schulman A.H."/>
            <person name="Timko M.P."/>
            <person name="dePamphilis C.W."/>
            <person name="Choi D."/>
            <person name="Shirasu K."/>
        </authorList>
    </citation>
    <scope>NUCLEOTIDE SEQUENCE [LARGE SCALE GENOMIC DNA]</scope>
    <source>
        <strain evidence="3">cv. UVA1</strain>
    </source>
</reference>
<feature type="compositionally biased region" description="Basic and acidic residues" evidence="1">
    <location>
        <begin position="119"/>
        <end position="128"/>
    </location>
</feature>
<organism evidence="2 3">
    <name type="scientific">Striga asiatica</name>
    <name type="common">Asiatic witchweed</name>
    <name type="synonym">Buchnera asiatica</name>
    <dbReference type="NCBI Taxonomy" id="4170"/>
    <lineage>
        <taxon>Eukaryota</taxon>
        <taxon>Viridiplantae</taxon>
        <taxon>Streptophyta</taxon>
        <taxon>Embryophyta</taxon>
        <taxon>Tracheophyta</taxon>
        <taxon>Spermatophyta</taxon>
        <taxon>Magnoliopsida</taxon>
        <taxon>eudicotyledons</taxon>
        <taxon>Gunneridae</taxon>
        <taxon>Pentapetalae</taxon>
        <taxon>asterids</taxon>
        <taxon>lamiids</taxon>
        <taxon>Lamiales</taxon>
        <taxon>Orobanchaceae</taxon>
        <taxon>Buchnereae</taxon>
        <taxon>Striga</taxon>
    </lineage>
</organism>
<accession>A0A5A7QN43</accession>
<sequence>MNKLAFPEPLKPEYLAVRLERRRLHVGDLRPCPDYVSGDVLGQVLVERVPDELQVLGGLSEPERVEPLVHDERPVEIFWRLGAGIPQRPVGDDGLRGGALGGRFLPTESESGLDSGRSVSDERRRGDSHGGGWCFQVGRTEKVAAGAVGLGRGVDPTVMGSAGQPGLICILILSCGDC</sequence>
<feature type="region of interest" description="Disordered" evidence="1">
    <location>
        <begin position="105"/>
        <end position="131"/>
    </location>
</feature>
<evidence type="ECO:0000256" key="1">
    <source>
        <dbReference type="SAM" id="MobiDB-lite"/>
    </source>
</evidence>
<dbReference type="Proteomes" id="UP000325081">
    <property type="component" value="Unassembled WGS sequence"/>
</dbReference>
<evidence type="ECO:0000313" key="2">
    <source>
        <dbReference type="EMBL" id="GER46252.1"/>
    </source>
</evidence>
<name>A0A5A7QN43_STRAF</name>
<protein>
    <submittedName>
        <fullName evidence="2">4-phosphoerythronate dehydrogenase</fullName>
    </submittedName>
</protein>
<gene>
    <name evidence="2" type="ORF">STAS_23278</name>
</gene>
<dbReference type="EMBL" id="BKCP01007504">
    <property type="protein sequence ID" value="GER46252.1"/>
    <property type="molecule type" value="Genomic_DNA"/>
</dbReference>
<dbReference type="AlphaFoldDB" id="A0A5A7QN43"/>
<evidence type="ECO:0000313" key="3">
    <source>
        <dbReference type="Proteomes" id="UP000325081"/>
    </source>
</evidence>